<dbReference type="Pfam" id="PF07690">
    <property type="entry name" value="MFS_1"/>
    <property type="match status" value="1"/>
</dbReference>
<evidence type="ECO:0000256" key="2">
    <source>
        <dbReference type="ARBA" id="ARBA00022692"/>
    </source>
</evidence>
<dbReference type="PROSITE" id="PS50850">
    <property type="entry name" value="MFS"/>
    <property type="match status" value="1"/>
</dbReference>
<dbReference type="PANTHER" id="PTHR23502">
    <property type="entry name" value="MAJOR FACILITATOR SUPERFAMILY"/>
    <property type="match status" value="1"/>
</dbReference>
<dbReference type="InterPro" id="IPR011701">
    <property type="entry name" value="MFS"/>
</dbReference>
<evidence type="ECO:0000256" key="5">
    <source>
        <dbReference type="SAM" id="Phobius"/>
    </source>
</evidence>
<feature type="transmembrane region" description="Helical" evidence="5">
    <location>
        <begin position="75"/>
        <end position="91"/>
    </location>
</feature>
<dbReference type="GO" id="GO:1990961">
    <property type="term" value="P:xenobiotic detoxification by transmembrane export across the plasma membrane"/>
    <property type="evidence" value="ECO:0007669"/>
    <property type="project" value="TreeGrafter"/>
</dbReference>
<dbReference type="GO" id="GO:0005886">
    <property type="term" value="C:plasma membrane"/>
    <property type="evidence" value="ECO:0007669"/>
    <property type="project" value="TreeGrafter"/>
</dbReference>
<evidence type="ECO:0000256" key="4">
    <source>
        <dbReference type="ARBA" id="ARBA00023136"/>
    </source>
</evidence>
<feature type="transmembrane region" description="Helical" evidence="5">
    <location>
        <begin position="303"/>
        <end position="328"/>
    </location>
</feature>
<feature type="transmembrane region" description="Helical" evidence="5">
    <location>
        <begin position="159"/>
        <end position="183"/>
    </location>
</feature>
<organism evidence="7 8">
    <name type="scientific">Gallaecimonas pentaromativorans</name>
    <dbReference type="NCBI Taxonomy" id="584787"/>
    <lineage>
        <taxon>Bacteria</taxon>
        <taxon>Pseudomonadati</taxon>
        <taxon>Pseudomonadota</taxon>
        <taxon>Gammaproteobacteria</taxon>
        <taxon>Enterobacterales</taxon>
        <taxon>Gallaecimonadaceae</taxon>
        <taxon>Gallaecimonas</taxon>
    </lineage>
</organism>
<name>A0A3N1PI41_9GAMM</name>
<dbReference type="GO" id="GO:0022857">
    <property type="term" value="F:transmembrane transporter activity"/>
    <property type="evidence" value="ECO:0007669"/>
    <property type="project" value="InterPro"/>
</dbReference>
<keyword evidence="4 5" id="KW-0472">Membrane</keyword>
<evidence type="ECO:0000256" key="3">
    <source>
        <dbReference type="ARBA" id="ARBA00022989"/>
    </source>
</evidence>
<feature type="transmembrane region" description="Helical" evidence="5">
    <location>
        <begin position="247"/>
        <end position="268"/>
    </location>
</feature>
<feature type="domain" description="Major facilitator superfamily (MFS) profile" evidence="6">
    <location>
        <begin position="9"/>
        <end position="387"/>
    </location>
</feature>
<dbReference type="Gene3D" id="1.20.1720.10">
    <property type="entry name" value="Multidrug resistance protein D"/>
    <property type="match status" value="1"/>
</dbReference>
<proteinExistence type="predicted"/>
<sequence length="408" mass="42812">MRSPSLRLFLLLMVTLAAVGQMSQTLFVPGQSAIAQTFGVSPGMTQGIMAAYLSMYGLSQFFYGPLSDNLGRRPVTLAGLVLFLGGSALAWQASSFAALVTGALVQGLGAGVAGVMVRTVPRDRFEGPALTRVNGLLSMALILSPMLAPVLGGVLVSQFGWRACYLFLLGLGGAVLALQFVAFKESRPDDPEPKAPVLVRYRRTWQSANFRHHLWPLLAVFSGVVVFEAAAGVLLGERLGFDAATVSWLYIVPLPLYIAGSFLAAALAHRWRHKALLQLGTTLLLSAALAQLLLAWLLPLNAWALLAPVSLYFMAAGLLGPVATSGALSDFKKGAGTAGALLGGLQNLTAGIAAALSSLIPQHTALPLGALLTLFAVLAWWQARRVGELGQSLAKSTTAVSQASPPTQ</sequence>
<reference evidence="7 8" key="1">
    <citation type="submission" date="2018-11" db="EMBL/GenBank/DDBJ databases">
        <title>Genomic Encyclopedia of Type Strains, Phase IV (KMG-IV): sequencing the most valuable type-strain genomes for metagenomic binning, comparative biology and taxonomic classification.</title>
        <authorList>
            <person name="Goeker M."/>
        </authorList>
    </citation>
    <scope>NUCLEOTIDE SEQUENCE [LARGE SCALE GENOMIC DNA]</scope>
    <source>
        <strain evidence="7 8">DSM 21945</strain>
    </source>
</reference>
<dbReference type="RefSeq" id="WP_050659608.1">
    <property type="nucleotide sequence ID" value="NZ_RJUL01000007.1"/>
</dbReference>
<comment type="caution">
    <text evidence="7">The sequence shown here is derived from an EMBL/GenBank/DDBJ whole genome shotgun (WGS) entry which is preliminary data.</text>
</comment>
<evidence type="ECO:0000256" key="1">
    <source>
        <dbReference type="ARBA" id="ARBA00004141"/>
    </source>
</evidence>
<dbReference type="Proteomes" id="UP000268033">
    <property type="component" value="Unassembled WGS sequence"/>
</dbReference>
<accession>A0A3N1PI41</accession>
<dbReference type="InterPro" id="IPR036259">
    <property type="entry name" value="MFS_trans_sf"/>
</dbReference>
<evidence type="ECO:0000313" key="7">
    <source>
        <dbReference type="EMBL" id="ROQ24226.1"/>
    </source>
</evidence>
<gene>
    <name evidence="7" type="ORF">EDC28_107107</name>
</gene>
<protein>
    <submittedName>
        <fullName evidence="7">DHA1 family 2-module integral membrane pump EmrD-like MFS transporter</fullName>
    </submittedName>
</protein>
<dbReference type="EMBL" id="RJUL01000007">
    <property type="protein sequence ID" value="ROQ24226.1"/>
    <property type="molecule type" value="Genomic_DNA"/>
</dbReference>
<evidence type="ECO:0000313" key="8">
    <source>
        <dbReference type="Proteomes" id="UP000268033"/>
    </source>
</evidence>
<feature type="transmembrane region" description="Helical" evidence="5">
    <location>
        <begin position="340"/>
        <end position="360"/>
    </location>
</feature>
<dbReference type="STRING" id="584787.GCA_001247655_00698"/>
<feature type="transmembrane region" description="Helical" evidence="5">
    <location>
        <begin position="47"/>
        <end position="63"/>
    </location>
</feature>
<dbReference type="AlphaFoldDB" id="A0A3N1PI41"/>
<feature type="transmembrane region" description="Helical" evidence="5">
    <location>
        <begin position="97"/>
        <end position="117"/>
    </location>
</feature>
<keyword evidence="2 5" id="KW-0812">Transmembrane</keyword>
<feature type="transmembrane region" description="Helical" evidence="5">
    <location>
        <begin position="366"/>
        <end position="383"/>
    </location>
</feature>
<keyword evidence="8" id="KW-1185">Reference proteome</keyword>
<feature type="transmembrane region" description="Helical" evidence="5">
    <location>
        <begin position="275"/>
        <end position="297"/>
    </location>
</feature>
<dbReference type="PANTHER" id="PTHR23502:SF32">
    <property type="entry name" value="MULTIDRUG RESISTANCE PROTEIN D"/>
    <property type="match status" value="1"/>
</dbReference>
<feature type="transmembrane region" description="Helical" evidence="5">
    <location>
        <begin position="129"/>
        <end position="147"/>
    </location>
</feature>
<comment type="subcellular location">
    <subcellularLocation>
        <location evidence="1">Membrane</location>
        <topology evidence="1">Multi-pass membrane protein</topology>
    </subcellularLocation>
</comment>
<keyword evidence="3 5" id="KW-1133">Transmembrane helix</keyword>
<evidence type="ECO:0000259" key="6">
    <source>
        <dbReference type="PROSITE" id="PS50850"/>
    </source>
</evidence>
<dbReference type="CDD" id="cd17320">
    <property type="entry name" value="MFS_MdfA_MDR_like"/>
    <property type="match status" value="1"/>
</dbReference>
<dbReference type="InterPro" id="IPR020846">
    <property type="entry name" value="MFS_dom"/>
</dbReference>
<feature type="transmembrane region" description="Helical" evidence="5">
    <location>
        <begin position="214"/>
        <end position="235"/>
    </location>
</feature>
<dbReference type="OrthoDB" id="9814303at2"/>
<dbReference type="SUPFAM" id="SSF103473">
    <property type="entry name" value="MFS general substrate transporter"/>
    <property type="match status" value="1"/>
</dbReference>